<dbReference type="InterPro" id="IPR023867">
    <property type="entry name" value="Sulphatase_maturase_rSAM"/>
</dbReference>
<evidence type="ECO:0000313" key="8">
    <source>
        <dbReference type="Proteomes" id="UP001141650"/>
    </source>
</evidence>
<gene>
    <name evidence="7" type="primary">hxsB</name>
    <name evidence="7" type="ORF">H7K38_20055</name>
</gene>
<name>A0AA41XTE7_9MYCO</name>
<dbReference type="Gene3D" id="3.20.20.70">
    <property type="entry name" value="Aldolase class I"/>
    <property type="match status" value="1"/>
</dbReference>
<proteinExistence type="inferred from homology"/>
<dbReference type="InterPro" id="IPR013785">
    <property type="entry name" value="Aldolase_TIM"/>
</dbReference>
<dbReference type="PANTHER" id="PTHR43273">
    <property type="entry name" value="ANAEROBIC SULFATASE-MATURATING ENZYME HOMOLOG ASLB-RELATED"/>
    <property type="match status" value="1"/>
</dbReference>
<dbReference type="RefSeq" id="WP_142276318.1">
    <property type="nucleotide sequence ID" value="NZ_JACKVH010000017.1"/>
</dbReference>
<evidence type="ECO:0000256" key="1">
    <source>
        <dbReference type="ARBA" id="ARBA00022691"/>
    </source>
</evidence>
<dbReference type="SFLD" id="SFLDG01386">
    <property type="entry name" value="main_SPASM_domain-containing"/>
    <property type="match status" value="1"/>
</dbReference>
<keyword evidence="1" id="KW-0949">S-adenosyl-L-methionine</keyword>
<dbReference type="SFLD" id="SFLDG01067">
    <property type="entry name" value="SPASM/twitch_domain_containing"/>
    <property type="match status" value="1"/>
</dbReference>
<evidence type="ECO:0000256" key="2">
    <source>
        <dbReference type="ARBA" id="ARBA00022723"/>
    </source>
</evidence>
<dbReference type="PANTHER" id="PTHR43273:SF3">
    <property type="entry name" value="ANAEROBIC SULFATASE-MATURATING ENZYME HOMOLOG ASLB-RELATED"/>
    <property type="match status" value="1"/>
</dbReference>
<comment type="similarity">
    <text evidence="5">Belongs to the radical SAM superfamily. Anaerobic sulfatase-maturating enzyme family.</text>
</comment>
<dbReference type="CDD" id="cd01335">
    <property type="entry name" value="Radical_SAM"/>
    <property type="match status" value="1"/>
</dbReference>
<evidence type="ECO:0000256" key="5">
    <source>
        <dbReference type="ARBA" id="ARBA00023601"/>
    </source>
</evidence>
<dbReference type="Pfam" id="PF04055">
    <property type="entry name" value="Radical_SAM"/>
    <property type="match status" value="1"/>
</dbReference>
<dbReference type="SMART" id="SM00729">
    <property type="entry name" value="Elp3"/>
    <property type="match status" value="1"/>
</dbReference>
<dbReference type="InterPro" id="IPR006638">
    <property type="entry name" value="Elp3/MiaA/NifB-like_rSAM"/>
</dbReference>
<reference evidence="7" key="2">
    <citation type="journal article" date="2022" name="BMC Genomics">
        <title>Comparative genome analysis of mycobacteria focusing on tRNA and non-coding RNA.</title>
        <authorList>
            <person name="Behra P.R.K."/>
            <person name="Pettersson B.M.F."/>
            <person name="Ramesh M."/>
            <person name="Das S."/>
            <person name="Dasgupta S."/>
            <person name="Kirsebom L.A."/>
        </authorList>
    </citation>
    <scope>NUCLEOTIDE SEQUENCE</scope>
    <source>
        <strain evidence="7">CCUG 55640</strain>
    </source>
</reference>
<sequence length="487" mass="54416">MKAVAGFSPPNLFAPASEALQLLPIRFERLGADRFLVGNLVGDMAELTQAELNRLCALDVAPGDGLYELAFEKLLIGSVEQRSQQQLLALRLRSRLSYLRSATPLHLFVVTLRCEHSCPYCQVSRQSKDRSRYDMDQATASKALDIALSAPSRLIKIEFQGGEPLLNFELIRWIVLAASKRAIPLGKRLQFVIASNLALLNDEVLDFCAKHGILLSTSLDGPRDLHNKNRPRKLNNSYELAVAGIARSKERLGPDRVGALMTTTEASLDRVEDIVDEYIAQGLDGIFLRPLSPYGFAIKTKQFHKYRAKDWLSFWKRGLQYILDINKTGRHFSEFYSALILRRMLSDEPIGYVDLRSPAGIGLGALVYNYDGAVFASDEARMLAEMGDRTFELGSVYEHSYRDLVLSDTLVSAVAESLTQTAPQCSSCVFEPHCGADPVYHHATQGDVVGIKPLSEFCERQKGVITHLFELLEHSPEDATILRRWAR</sequence>
<dbReference type="InterPro" id="IPR058240">
    <property type="entry name" value="rSAM_sf"/>
</dbReference>
<dbReference type="InterPro" id="IPR007197">
    <property type="entry name" value="rSAM"/>
</dbReference>
<comment type="caution">
    <text evidence="7">The sequence shown here is derived from an EMBL/GenBank/DDBJ whole genome shotgun (WGS) entry which is preliminary data.</text>
</comment>
<accession>A0AA41XTE7</accession>
<evidence type="ECO:0000259" key="6">
    <source>
        <dbReference type="PROSITE" id="PS51918"/>
    </source>
</evidence>
<dbReference type="Proteomes" id="UP001141650">
    <property type="component" value="Unassembled WGS sequence"/>
</dbReference>
<dbReference type="EMBL" id="JACKVH010000017">
    <property type="protein sequence ID" value="MCV7380927.1"/>
    <property type="molecule type" value="Genomic_DNA"/>
</dbReference>
<dbReference type="InterPro" id="IPR024023">
    <property type="entry name" value="rSAM_paired_HxsB"/>
</dbReference>
<feature type="domain" description="Radical SAM core" evidence="6">
    <location>
        <begin position="100"/>
        <end position="330"/>
    </location>
</feature>
<dbReference type="PROSITE" id="PS51918">
    <property type="entry name" value="RADICAL_SAM"/>
    <property type="match status" value="1"/>
</dbReference>
<organism evidence="7 8">
    <name type="scientific">Mycobacterium alsense</name>
    <dbReference type="NCBI Taxonomy" id="324058"/>
    <lineage>
        <taxon>Bacteria</taxon>
        <taxon>Bacillati</taxon>
        <taxon>Actinomycetota</taxon>
        <taxon>Actinomycetes</taxon>
        <taxon>Mycobacteriales</taxon>
        <taxon>Mycobacteriaceae</taxon>
        <taxon>Mycobacterium</taxon>
    </lineage>
</organism>
<dbReference type="GO" id="GO:0051536">
    <property type="term" value="F:iron-sulfur cluster binding"/>
    <property type="evidence" value="ECO:0007669"/>
    <property type="project" value="UniProtKB-KW"/>
</dbReference>
<evidence type="ECO:0000256" key="4">
    <source>
        <dbReference type="ARBA" id="ARBA00023014"/>
    </source>
</evidence>
<reference evidence="7" key="1">
    <citation type="submission" date="2020-07" db="EMBL/GenBank/DDBJ databases">
        <authorList>
            <person name="Pettersson B.M.F."/>
            <person name="Behra P.R.K."/>
            <person name="Ramesh M."/>
            <person name="Das S."/>
            <person name="Dasgupta S."/>
            <person name="Kirsebom L.A."/>
        </authorList>
    </citation>
    <scope>NUCLEOTIDE SEQUENCE</scope>
    <source>
        <strain evidence="7">CCUG 55640</strain>
    </source>
</reference>
<dbReference type="SFLD" id="SFLDS00029">
    <property type="entry name" value="Radical_SAM"/>
    <property type="match status" value="1"/>
</dbReference>
<protein>
    <submittedName>
        <fullName evidence="7">His-Xaa-Ser system radical SAM maturase HxsB</fullName>
    </submittedName>
</protein>
<keyword evidence="2" id="KW-0479">Metal-binding</keyword>
<evidence type="ECO:0000313" key="7">
    <source>
        <dbReference type="EMBL" id="MCV7380927.1"/>
    </source>
</evidence>
<evidence type="ECO:0000256" key="3">
    <source>
        <dbReference type="ARBA" id="ARBA00023004"/>
    </source>
</evidence>
<dbReference type="SFLD" id="SFLDG01384">
    <property type="entry name" value="thioether_bond_formation_requi"/>
    <property type="match status" value="1"/>
</dbReference>
<dbReference type="SUPFAM" id="SSF102114">
    <property type="entry name" value="Radical SAM enzymes"/>
    <property type="match status" value="1"/>
</dbReference>
<dbReference type="GO" id="GO:0016491">
    <property type="term" value="F:oxidoreductase activity"/>
    <property type="evidence" value="ECO:0007669"/>
    <property type="project" value="InterPro"/>
</dbReference>
<dbReference type="NCBIfam" id="TIGR03978">
    <property type="entry name" value="rSAM_paired_1"/>
    <property type="match status" value="1"/>
</dbReference>
<keyword evidence="4" id="KW-0411">Iron-sulfur</keyword>
<dbReference type="AlphaFoldDB" id="A0AA41XTE7"/>
<dbReference type="GO" id="GO:0046872">
    <property type="term" value="F:metal ion binding"/>
    <property type="evidence" value="ECO:0007669"/>
    <property type="project" value="UniProtKB-KW"/>
</dbReference>
<keyword evidence="3" id="KW-0408">Iron</keyword>